<dbReference type="Pfam" id="PF00501">
    <property type="entry name" value="AMP-binding"/>
    <property type="match status" value="1"/>
</dbReference>
<keyword evidence="3" id="KW-1185">Reference proteome</keyword>
<dbReference type="InterPro" id="IPR020845">
    <property type="entry name" value="AMP-binding_CS"/>
</dbReference>
<gene>
    <name evidence="2" type="ORF">GCM10022388_20320</name>
</gene>
<dbReference type="Proteomes" id="UP001500426">
    <property type="component" value="Unassembled WGS sequence"/>
</dbReference>
<dbReference type="RefSeq" id="WP_345094199.1">
    <property type="nucleotide sequence ID" value="NZ_BAABCS010000019.1"/>
</dbReference>
<accession>A0ABP7UVA4</accession>
<feature type="domain" description="AMP-dependent synthetase/ligase" evidence="1">
    <location>
        <begin position="10"/>
        <end position="342"/>
    </location>
</feature>
<comment type="caution">
    <text evidence="2">The sequence shown here is derived from an EMBL/GenBank/DDBJ whole genome shotgun (WGS) entry which is preliminary data.</text>
</comment>
<dbReference type="PROSITE" id="PS00455">
    <property type="entry name" value="AMP_BINDING"/>
    <property type="match status" value="1"/>
</dbReference>
<organism evidence="2 3">
    <name type="scientific">Flavobacterium chungnamense</name>
    <dbReference type="NCBI Taxonomy" id="706182"/>
    <lineage>
        <taxon>Bacteria</taxon>
        <taxon>Pseudomonadati</taxon>
        <taxon>Bacteroidota</taxon>
        <taxon>Flavobacteriia</taxon>
        <taxon>Flavobacteriales</taxon>
        <taxon>Flavobacteriaceae</taxon>
        <taxon>Flavobacterium</taxon>
    </lineage>
</organism>
<reference evidence="3" key="1">
    <citation type="journal article" date="2019" name="Int. J. Syst. Evol. Microbiol.">
        <title>The Global Catalogue of Microorganisms (GCM) 10K type strain sequencing project: providing services to taxonomists for standard genome sequencing and annotation.</title>
        <authorList>
            <consortium name="The Broad Institute Genomics Platform"/>
            <consortium name="The Broad Institute Genome Sequencing Center for Infectious Disease"/>
            <person name="Wu L."/>
            <person name="Ma J."/>
        </authorList>
    </citation>
    <scope>NUCLEOTIDE SEQUENCE [LARGE SCALE GENOMIC DNA]</scope>
    <source>
        <strain evidence="3">JCM 17068</strain>
    </source>
</reference>
<protein>
    <recommendedName>
        <fullName evidence="1">AMP-dependent synthetase/ligase domain-containing protein</fullName>
    </recommendedName>
</protein>
<dbReference type="EMBL" id="BAABCS010000019">
    <property type="protein sequence ID" value="GAA4053824.1"/>
    <property type="molecule type" value="Genomic_DNA"/>
</dbReference>
<dbReference type="InterPro" id="IPR000873">
    <property type="entry name" value="AMP-dep_synth/lig_dom"/>
</dbReference>
<evidence type="ECO:0000313" key="2">
    <source>
        <dbReference type="EMBL" id="GAA4053824.1"/>
    </source>
</evidence>
<proteinExistence type="predicted"/>
<sequence length="467" mass="53100">MKYFYNFQQHNQEQIALLDEQNLSLTYGELSSFINSVKDLIPTRSLVFHFSENSVPSVALYLACLSNRAVPVLLNPLTNQELIDKLLNNYQPQYLIIPQKMWSWFNTAVVYEYKNYRIIEYSQTKITLFEDLALLLPTSGSTGSPKMVRHSYQNICTSASNVASFFQLNHNDRPVVLLPMYYTMGLSVINSHLEAGATLLLFNGSMTDTSFWNMLKSKSPTSITGVPYTFEILKKLRFFKMDFPSLKLITQGGGKMSEDLLQDCIQYAKDNNLKFIPTYGQTEGTARMAFLDSGEVERKKGSIGKAIPNGKLTVIDNQGIITNDGEATGEMVFQGPNVTLGYAENILDLNKEDERKGYLETGDIVRRDDEGFYFIIGRKSRFLKLFGLRVSLDELELLIKDNFHIECVCKGNDSIMNVYIANENLLSEVKEFIIQKTGLYHKCVTIKYIVEFPRNETGKILLNAIED</sequence>
<dbReference type="InterPro" id="IPR042099">
    <property type="entry name" value="ANL_N_sf"/>
</dbReference>
<dbReference type="PANTHER" id="PTHR24096">
    <property type="entry name" value="LONG-CHAIN-FATTY-ACID--COA LIGASE"/>
    <property type="match status" value="1"/>
</dbReference>
<dbReference type="PANTHER" id="PTHR24096:SF267">
    <property type="entry name" value="MALONATE--COA LIGASE ACSF3, MITOCHONDRIAL"/>
    <property type="match status" value="1"/>
</dbReference>
<dbReference type="SUPFAM" id="SSF56801">
    <property type="entry name" value="Acetyl-CoA synthetase-like"/>
    <property type="match status" value="1"/>
</dbReference>
<name>A0ABP7UVA4_9FLAO</name>
<evidence type="ECO:0000259" key="1">
    <source>
        <dbReference type="Pfam" id="PF00501"/>
    </source>
</evidence>
<evidence type="ECO:0000313" key="3">
    <source>
        <dbReference type="Proteomes" id="UP001500426"/>
    </source>
</evidence>
<dbReference type="Gene3D" id="3.40.50.12780">
    <property type="entry name" value="N-terminal domain of ligase-like"/>
    <property type="match status" value="1"/>
</dbReference>